<accession>A0A6A6ELG0</accession>
<dbReference type="Proteomes" id="UP000800200">
    <property type="component" value="Unassembled WGS sequence"/>
</dbReference>
<dbReference type="AlphaFoldDB" id="A0A6A6ELG0"/>
<evidence type="ECO:0000313" key="1">
    <source>
        <dbReference type="EMBL" id="KAF2191995.1"/>
    </source>
</evidence>
<reference evidence="1" key="1">
    <citation type="journal article" date="2020" name="Stud. Mycol.">
        <title>101 Dothideomycetes genomes: a test case for predicting lifestyles and emergence of pathogens.</title>
        <authorList>
            <person name="Haridas S."/>
            <person name="Albert R."/>
            <person name="Binder M."/>
            <person name="Bloem J."/>
            <person name="Labutti K."/>
            <person name="Salamov A."/>
            <person name="Andreopoulos B."/>
            <person name="Baker S."/>
            <person name="Barry K."/>
            <person name="Bills G."/>
            <person name="Bluhm B."/>
            <person name="Cannon C."/>
            <person name="Castanera R."/>
            <person name="Culley D."/>
            <person name="Daum C."/>
            <person name="Ezra D."/>
            <person name="Gonzalez J."/>
            <person name="Henrissat B."/>
            <person name="Kuo A."/>
            <person name="Liang C."/>
            <person name="Lipzen A."/>
            <person name="Lutzoni F."/>
            <person name="Magnuson J."/>
            <person name="Mondo S."/>
            <person name="Nolan M."/>
            <person name="Ohm R."/>
            <person name="Pangilinan J."/>
            <person name="Park H.-J."/>
            <person name="Ramirez L."/>
            <person name="Alfaro M."/>
            <person name="Sun H."/>
            <person name="Tritt A."/>
            <person name="Yoshinaga Y."/>
            <person name="Zwiers L.-H."/>
            <person name="Turgeon B."/>
            <person name="Goodwin S."/>
            <person name="Spatafora J."/>
            <person name="Crous P."/>
            <person name="Grigoriev I."/>
        </authorList>
    </citation>
    <scope>NUCLEOTIDE SEQUENCE</scope>
    <source>
        <strain evidence="1">CBS 207.26</strain>
    </source>
</reference>
<gene>
    <name evidence="1" type="ORF">K469DRAFT_696061</name>
</gene>
<dbReference type="EMBL" id="ML994616">
    <property type="protein sequence ID" value="KAF2191995.1"/>
    <property type="molecule type" value="Genomic_DNA"/>
</dbReference>
<evidence type="ECO:0000313" key="2">
    <source>
        <dbReference type="Proteomes" id="UP000800200"/>
    </source>
</evidence>
<name>A0A6A6ELG0_9PEZI</name>
<sequence length="312" mass="35918">MSSFSCMPSLDAQISPVGHHVPRFEAPSGSFPTATIPRLLRLPQELRDIIYDYLFQGACYEFDEYQMSFTISYNDDFDSYSGLPIWLLTCKQILYEALEQFHRQAQCIGYSRRDPESGDDFSSSLVSLYRIRTISAHNLQALVIVGDGLFDMYRLNDEKKVLATVLPAQVDGYADNMLHALIHHLQLQGTQLKDFTLRLRFPSEFPPAHKVEAWKVDFSLFEKLGALDRVEFLVDPPLWEMYPDHIQERATLFPLVQRELLRVGKLLVGLQGVGWAVRDWFGCNDSNNTENCLGIEHEWHLEVKKGVNREQK</sequence>
<protein>
    <submittedName>
        <fullName evidence="1">Uncharacterized protein</fullName>
    </submittedName>
</protein>
<proteinExistence type="predicted"/>
<keyword evidence="2" id="KW-1185">Reference proteome</keyword>
<dbReference type="OrthoDB" id="3799620at2759"/>
<organism evidence="1 2">
    <name type="scientific">Zopfia rhizophila CBS 207.26</name>
    <dbReference type="NCBI Taxonomy" id="1314779"/>
    <lineage>
        <taxon>Eukaryota</taxon>
        <taxon>Fungi</taxon>
        <taxon>Dikarya</taxon>
        <taxon>Ascomycota</taxon>
        <taxon>Pezizomycotina</taxon>
        <taxon>Dothideomycetes</taxon>
        <taxon>Dothideomycetes incertae sedis</taxon>
        <taxon>Zopfiaceae</taxon>
        <taxon>Zopfia</taxon>
    </lineage>
</organism>